<accession>A0ABT7C0L9</accession>
<evidence type="ECO:0000313" key="3">
    <source>
        <dbReference type="EMBL" id="MDJ1184998.1"/>
    </source>
</evidence>
<feature type="region of interest" description="Disordered" evidence="1">
    <location>
        <begin position="851"/>
        <end position="926"/>
    </location>
</feature>
<dbReference type="InterPro" id="IPR008638">
    <property type="entry name" value="FhaB/CdiA-like_TPS"/>
</dbReference>
<protein>
    <submittedName>
        <fullName evidence="3">CHAT domain-containing protein</fullName>
    </submittedName>
</protein>
<comment type="caution">
    <text evidence="3">The sequence shown here is derived from an EMBL/GenBank/DDBJ whole genome shotgun (WGS) entry which is preliminary data.</text>
</comment>
<dbReference type="Pfam" id="PF12770">
    <property type="entry name" value="CHAT"/>
    <property type="match status" value="1"/>
</dbReference>
<evidence type="ECO:0000313" key="4">
    <source>
        <dbReference type="Proteomes" id="UP001232992"/>
    </source>
</evidence>
<dbReference type="NCBIfam" id="TIGR01901">
    <property type="entry name" value="adhes_NPXG"/>
    <property type="match status" value="1"/>
</dbReference>
<feature type="domain" description="Filamentous haemagglutinin FhaB/tRNA nuclease CdiA-like TPS" evidence="2">
    <location>
        <begin position="37"/>
        <end position="150"/>
    </location>
</feature>
<dbReference type="InterPro" id="IPR024983">
    <property type="entry name" value="CHAT_dom"/>
</dbReference>
<evidence type="ECO:0000256" key="1">
    <source>
        <dbReference type="SAM" id="MobiDB-lite"/>
    </source>
</evidence>
<dbReference type="Gene3D" id="2.160.20.10">
    <property type="entry name" value="Single-stranded right-handed beta-helix, Pectin lyase-like"/>
    <property type="match status" value="2"/>
</dbReference>
<sequence length="1684" mass="175940">MNSKFSVLPTILLSVIGAGFSMATYSHRVFAQPIVPAMDGTGTIIQQQGNQFNIQGGQLSGDGKNLFHSLQEFGLSAGQIANFLANPQVHNILTRVTGGNASLINGLLQVSGSNANLYLMNPAGIIFGADAQLNVPGDFIATTANSIGFSNSQWFNAVGDNNWTELVGTPNEFRFDVDNPGSIVNFGDLAVSEGADISLIAGNIINVGTIEAPGGTINIVAIPDRQILRITQEGHLLSLDIPIGDRQTPEITAIELPELLTHGGISHSDSIEVSPEGQVVLSGSGVNVPDVGGVAIASGTLDVSGDTGGTINIMGDRVGAIDANINASGLFGGGTLRLGGGFKGSPLFPTAEITYINDNSILNASAQESGNGGNIFIWSEQQTIFDGNIFALGGLEGGDGGFVEVSSKGDLAFNGDVDLSSPLGNNGQLLLDPKNILIVDGADGADDSELDDNEILAGDGADETFIISEHKLENILLASDVVLEATNDITIEKLTDGVLGGSIYSLEFIADSDNDGAGSFSMESGDRIITGAAVTISGVNLRIGGIHTQSPFQESGKITLNATGSVEAEKLSTYAGTYSAGDVTIISEGDVTIGHVEARANQSVHDIEEGGDVEIISGGNIAIANGVDSSSGILKEDREPGNGGSIALRAPNGNIVTGGISTVVEDGNGGPIILESGGSITVNGKLISFAETQGNGGSIEVTAEDEIKVSERISTGTASFSGSGGNNGGDVEIVSNNGTVTLDDIVTGVFGDGSGGNITISSKGDILTGELVSGTLSGTPGDITITSTEGGLTIESGLLKEQIIGLCGDSFDCEHSGDTVTIATEFTLQGKTILFGATLAGTVQLNLSKDSATEPAVEPETPVATEPAVEPETPVATEPAVEPETPVATEPAVEPETPVATEPVVEPETPVATEPAVEPETPVATEPADLVNNSQLDRNVPNNSTEIILKLLDDGNDNTLSGTGVFVISEDNDLANSEDSNSEEIIDFFAQVNEIQGTFTSEFQSPSLFPGVFRGDAGSVDIQTRDGITIKTSFSFSAIEGDGGDFTAITDNTARTGSIDTSARDGDGGAIHIEGTQGVETVNLNSSSSLSGNGGEINVLSPRGAVTINNIDSSANQGNGGNVTVDALLDVSTRDINTSSNFGDGGNVQLSSETGNVTTGNVNTSAPLGTAGTFSVHQGAVIGNVSSAPANPPSIQTPIQLTAPPTVNPSQQLPSLQWSVTTNNSPAVSVDNVPILSELDRLAIDLIAPNLEIGGLQNTWDLRLEELDKLMTEDFSQYAKKDDSEIMTIENIKEMLGTIEAQTGQTPAVVYAISHPDFEREGHALEGGIALVLVTADGDPVVESIPFSQVYANASGNDVFSLVKRLYNRLENLDKDPKKIAEGKYLYKALVAPLEEAMEARGIDNIMFSLDSGLRSIPLALLHDGEQFLIEKYSVALIPSVTLTKADYRGLDNARLLAMGASTFPKSEHNQKALPNVPLELEMITTQGWNGDRFLNEEFTLEKMKAQRLSHPYGIIHLATHANFGTSEDEKTYIEFWDETIPLDTLREFSWHKEPQVELLVLSACKTAIGDLEAEMGFAGLAVRAGVKSSVATLWKVPDLQTMALMSVFYQYLQTEPIKAEALRKAQLAMLRGQVAIENGELVTPHHRVTLPAEIATRLKNVNESSAFSSPHAWAGFTLVGSPW</sequence>
<dbReference type="SMART" id="SM00912">
    <property type="entry name" value="Haemagg_act"/>
    <property type="match status" value="1"/>
</dbReference>
<gene>
    <name evidence="3" type="ORF">PMH09_17570</name>
</gene>
<name>A0ABT7C0L9_9CYAN</name>
<reference evidence="3 4" key="1">
    <citation type="submission" date="2023-01" db="EMBL/GenBank/DDBJ databases">
        <title>Novel diversity within Roseofilum (Cyanobacteria; Desertifilaceae) from marine benthic mats with descriptions of four novel species.</title>
        <authorList>
            <person name="Wang Y."/>
            <person name="Berthold D.E."/>
            <person name="Hu J."/>
            <person name="Lefler F.W."/>
            <person name="Laughinghouse H.D. IV."/>
        </authorList>
    </citation>
    <scope>NUCLEOTIDE SEQUENCE [LARGE SCALE GENOMIC DNA]</scope>
    <source>
        <strain evidence="3 4">BLCC-M143</strain>
    </source>
</reference>
<dbReference type="RefSeq" id="WP_283759651.1">
    <property type="nucleotide sequence ID" value="NZ_JAQOSQ010000024.1"/>
</dbReference>
<evidence type="ECO:0000259" key="2">
    <source>
        <dbReference type="SMART" id="SM00912"/>
    </source>
</evidence>
<dbReference type="Pfam" id="PF05860">
    <property type="entry name" value="TPS"/>
    <property type="match status" value="1"/>
</dbReference>
<proteinExistence type="predicted"/>
<dbReference type="SUPFAM" id="SSF51126">
    <property type="entry name" value="Pectin lyase-like"/>
    <property type="match status" value="1"/>
</dbReference>
<dbReference type="InterPro" id="IPR012334">
    <property type="entry name" value="Pectin_lyas_fold"/>
</dbReference>
<dbReference type="Proteomes" id="UP001232992">
    <property type="component" value="Unassembled WGS sequence"/>
</dbReference>
<organism evidence="3 4">
    <name type="scientific">Roseofilum casamattae BLCC-M143</name>
    <dbReference type="NCBI Taxonomy" id="3022442"/>
    <lineage>
        <taxon>Bacteria</taxon>
        <taxon>Bacillati</taxon>
        <taxon>Cyanobacteriota</taxon>
        <taxon>Cyanophyceae</taxon>
        <taxon>Desertifilales</taxon>
        <taxon>Desertifilaceae</taxon>
        <taxon>Roseofilum</taxon>
        <taxon>Roseofilum casamattae</taxon>
    </lineage>
</organism>
<keyword evidence="4" id="KW-1185">Reference proteome</keyword>
<dbReference type="InterPro" id="IPR011050">
    <property type="entry name" value="Pectin_lyase_fold/virulence"/>
</dbReference>
<dbReference type="EMBL" id="JAQOSQ010000024">
    <property type="protein sequence ID" value="MDJ1184998.1"/>
    <property type="molecule type" value="Genomic_DNA"/>
</dbReference>